<evidence type="ECO:0000259" key="14">
    <source>
        <dbReference type="PROSITE" id="PS50110"/>
    </source>
</evidence>
<dbReference type="NCBIfam" id="TIGR00229">
    <property type="entry name" value="sensory_box"/>
    <property type="match status" value="1"/>
</dbReference>
<evidence type="ECO:0000256" key="2">
    <source>
        <dbReference type="ARBA" id="ARBA00004370"/>
    </source>
</evidence>
<dbReference type="InterPro" id="IPR003594">
    <property type="entry name" value="HATPase_dom"/>
</dbReference>
<dbReference type="Gene3D" id="3.30.450.20">
    <property type="entry name" value="PAS domain"/>
    <property type="match status" value="2"/>
</dbReference>
<dbReference type="SUPFAM" id="SSF158472">
    <property type="entry name" value="HAMP domain-like"/>
    <property type="match status" value="1"/>
</dbReference>
<keyword evidence="11" id="KW-0175">Coiled coil</keyword>
<dbReference type="SUPFAM" id="SSF47384">
    <property type="entry name" value="Homodimeric domain of signal transducing histidine kinase"/>
    <property type="match status" value="1"/>
</dbReference>
<feature type="coiled-coil region" evidence="11">
    <location>
        <begin position="246"/>
        <end position="280"/>
    </location>
</feature>
<feature type="domain" description="HAMP" evidence="17">
    <location>
        <begin position="206"/>
        <end position="258"/>
    </location>
</feature>
<keyword evidence="19" id="KW-1185">Reference proteome</keyword>
<dbReference type="InterPro" id="IPR001789">
    <property type="entry name" value="Sig_transdc_resp-reg_receiver"/>
</dbReference>
<dbReference type="RefSeq" id="WP_049641079.1">
    <property type="nucleotide sequence ID" value="NZ_LFTY01000001.1"/>
</dbReference>
<dbReference type="Proteomes" id="UP000037178">
    <property type="component" value="Unassembled WGS sequence"/>
</dbReference>
<dbReference type="InterPro" id="IPR000700">
    <property type="entry name" value="PAS-assoc_C"/>
</dbReference>
<dbReference type="Gene3D" id="3.40.50.2300">
    <property type="match status" value="1"/>
</dbReference>
<dbReference type="GO" id="GO:0000155">
    <property type="term" value="F:phosphorelay sensor kinase activity"/>
    <property type="evidence" value="ECO:0007669"/>
    <property type="project" value="InterPro"/>
</dbReference>
<dbReference type="PROSITE" id="PS50113">
    <property type="entry name" value="PAC"/>
    <property type="match status" value="1"/>
</dbReference>
<dbReference type="CDD" id="cd00082">
    <property type="entry name" value="HisKA"/>
    <property type="match status" value="1"/>
</dbReference>
<feature type="transmembrane region" description="Helical" evidence="12">
    <location>
        <begin position="6"/>
        <end position="29"/>
    </location>
</feature>
<comment type="catalytic activity">
    <reaction evidence="1">
        <text>ATP + protein L-histidine = ADP + protein N-phospho-L-histidine.</text>
        <dbReference type="EC" id="2.7.13.3"/>
    </reaction>
</comment>
<evidence type="ECO:0000256" key="9">
    <source>
        <dbReference type="ARBA" id="ARBA00023012"/>
    </source>
</evidence>
<dbReference type="PROSITE" id="PS50110">
    <property type="entry name" value="RESPONSE_REGULATORY"/>
    <property type="match status" value="1"/>
</dbReference>
<dbReference type="InterPro" id="IPR001610">
    <property type="entry name" value="PAC"/>
</dbReference>
<evidence type="ECO:0000259" key="17">
    <source>
        <dbReference type="PROSITE" id="PS50885"/>
    </source>
</evidence>
<feature type="coiled-coil region" evidence="11">
    <location>
        <begin position="381"/>
        <end position="408"/>
    </location>
</feature>
<evidence type="ECO:0000259" key="15">
    <source>
        <dbReference type="PROSITE" id="PS50112"/>
    </source>
</evidence>
<evidence type="ECO:0000256" key="5">
    <source>
        <dbReference type="ARBA" id="ARBA00022679"/>
    </source>
</evidence>
<dbReference type="SMART" id="SM00304">
    <property type="entry name" value="HAMP"/>
    <property type="match status" value="1"/>
</dbReference>
<keyword evidence="5" id="KW-0808">Transferase</keyword>
<evidence type="ECO:0000259" key="13">
    <source>
        <dbReference type="PROSITE" id="PS50109"/>
    </source>
</evidence>
<evidence type="ECO:0000256" key="11">
    <source>
        <dbReference type="SAM" id="Coils"/>
    </source>
</evidence>
<evidence type="ECO:0000256" key="8">
    <source>
        <dbReference type="ARBA" id="ARBA00022840"/>
    </source>
</evidence>
<dbReference type="InterPro" id="IPR000014">
    <property type="entry name" value="PAS"/>
</dbReference>
<dbReference type="OrthoDB" id="9796100at2"/>
<evidence type="ECO:0000256" key="1">
    <source>
        <dbReference type="ARBA" id="ARBA00000085"/>
    </source>
</evidence>
<name>A0A0J9EAX2_9RHOB</name>
<comment type="caution">
    <text evidence="18">The sequence shown here is derived from an EMBL/GenBank/DDBJ whole genome shotgun (WGS) entry which is preliminary data.</text>
</comment>
<dbReference type="SMART" id="SM00086">
    <property type="entry name" value="PAC"/>
    <property type="match status" value="1"/>
</dbReference>
<keyword evidence="7 18" id="KW-0418">Kinase</keyword>
<keyword evidence="12" id="KW-1133">Transmembrane helix</keyword>
<dbReference type="AlphaFoldDB" id="A0A0J9EAX2"/>
<dbReference type="Gene3D" id="1.10.287.130">
    <property type="match status" value="1"/>
</dbReference>
<dbReference type="CDD" id="cd00130">
    <property type="entry name" value="PAS"/>
    <property type="match status" value="1"/>
</dbReference>
<dbReference type="SUPFAM" id="SSF55874">
    <property type="entry name" value="ATPase domain of HSP90 chaperone/DNA topoisomerase II/histidine kinase"/>
    <property type="match status" value="1"/>
</dbReference>
<dbReference type="InterPro" id="IPR036097">
    <property type="entry name" value="HisK_dim/P_sf"/>
</dbReference>
<dbReference type="SMART" id="SM00388">
    <property type="entry name" value="HisKA"/>
    <property type="match status" value="1"/>
</dbReference>
<dbReference type="SUPFAM" id="SSF55785">
    <property type="entry name" value="PYP-like sensor domain (PAS domain)"/>
    <property type="match status" value="2"/>
</dbReference>
<dbReference type="SUPFAM" id="SSF52172">
    <property type="entry name" value="CheY-like"/>
    <property type="match status" value="1"/>
</dbReference>
<feature type="domain" description="PAC" evidence="16">
    <location>
        <begin position="495"/>
        <end position="547"/>
    </location>
</feature>
<dbReference type="PROSITE" id="PS50885">
    <property type="entry name" value="HAMP"/>
    <property type="match status" value="1"/>
</dbReference>
<feature type="transmembrane region" description="Helical" evidence="12">
    <location>
        <begin position="177"/>
        <end position="199"/>
    </location>
</feature>
<keyword evidence="9" id="KW-0902">Two-component regulatory system</keyword>
<evidence type="ECO:0000256" key="6">
    <source>
        <dbReference type="ARBA" id="ARBA00022741"/>
    </source>
</evidence>
<dbReference type="CDD" id="cd06225">
    <property type="entry name" value="HAMP"/>
    <property type="match status" value="1"/>
</dbReference>
<dbReference type="Pfam" id="PF12860">
    <property type="entry name" value="PAS_7"/>
    <property type="match status" value="1"/>
</dbReference>
<evidence type="ECO:0000256" key="12">
    <source>
        <dbReference type="SAM" id="Phobius"/>
    </source>
</evidence>
<dbReference type="EC" id="2.7.13.3" evidence="3"/>
<keyword evidence="12" id="KW-0812">Transmembrane</keyword>
<dbReference type="SMART" id="SM00448">
    <property type="entry name" value="REC"/>
    <property type="match status" value="1"/>
</dbReference>
<dbReference type="SMART" id="SM00387">
    <property type="entry name" value="HATPase_c"/>
    <property type="match status" value="1"/>
</dbReference>
<keyword evidence="12" id="KW-0472">Membrane</keyword>
<accession>A0A0J9EAX2</accession>
<dbReference type="PATRIC" id="fig|1675527.3.peg.105"/>
<dbReference type="InterPro" id="IPR003661">
    <property type="entry name" value="HisK_dim/P_dom"/>
</dbReference>
<dbReference type="Gene3D" id="3.30.565.10">
    <property type="entry name" value="Histidine kinase-like ATPase, C-terminal domain"/>
    <property type="match status" value="1"/>
</dbReference>
<evidence type="ECO:0000259" key="16">
    <source>
        <dbReference type="PROSITE" id="PS50113"/>
    </source>
</evidence>
<dbReference type="InterPro" id="IPR004358">
    <property type="entry name" value="Sig_transdc_His_kin-like_C"/>
</dbReference>
<protein>
    <recommendedName>
        <fullName evidence="3">histidine kinase</fullName>
        <ecNumber evidence="3">2.7.13.3</ecNumber>
    </recommendedName>
</protein>
<dbReference type="Pfam" id="PF00672">
    <property type="entry name" value="HAMP"/>
    <property type="match status" value="1"/>
</dbReference>
<feature type="domain" description="PAS" evidence="15">
    <location>
        <begin position="423"/>
        <end position="492"/>
    </location>
</feature>
<dbReference type="Pfam" id="PF08448">
    <property type="entry name" value="PAS_4"/>
    <property type="match status" value="1"/>
</dbReference>
<comment type="subcellular location">
    <subcellularLocation>
        <location evidence="2">Membrane</location>
    </subcellularLocation>
</comment>
<dbReference type="EMBL" id="LFTY01000001">
    <property type="protein sequence ID" value="KMW59935.1"/>
    <property type="molecule type" value="Genomic_DNA"/>
</dbReference>
<dbReference type="Pfam" id="PF00512">
    <property type="entry name" value="HisKA"/>
    <property type="match status" value="1"/>
</dbReference>
<sequence length="929" mass="101016">MFTSLRARFVGLLVLGLTLAVLAIGVLFFQYRAQIAHTEQLGQAAAVATTLDELFAHVIHASNTSRRYVLSEDQTQLSAYQDAVAAVPAVLDRIQGLTQEQTGFEEAFENLTSRLDHKLSHLGEILDLHRDANVAQMRSLLIGGDGLQRLEAFRDAVAAFRSIGYGLADTQLEQVRIGVLVQVAIVVLMVFCGIVWAAILGNEAIRNILVPVSSMNAQIKRIAAGDFRDTLPVGRRDEIGGLAEQINIMTAQLRTARDEREQAQAELATERQNLVDAIEAIDEGFAAYDSEGRLLQCNRRFLDYYPTLKPIAKPGITYEALLRKKAESGAEPVAVGREDAFVAERLADILVTNTVRECVLADGRVLQRSSYRTSYGGLVAVYVNLTEIKRAEERLRELNRELDARVQKRTVDLNTANEKLQLVNAELGAIILSAPVAVVVLSPERHVTTWNPAAVDMTGLQKASVEPSLANIVEPNKRNQIDAFLNRVYAGESPASTEMRLRHQNGQTIEANLSASVLTDGAGEPIGAILIMADLTESRALQQQFQQSQKMEVVAKLTAGLAHDFNNLLAIVISNIELLESRVPDDQHTQELLRSAKKASLSGVALNKKLLAFSRDQSPELEGLDLVQELTFLEPLLQVTLGEGVKLDIAPREELWPVLTDRSLLQSAALNLAVNARDAMSGDGVFDISARNVTLDRSAGGVDLAGDFVRVCFSDSGAGMSADVISRAFQPFFTTKDFGKSSGLGLSMVYGFVKQTGGDIRIESTVGVGTQITMYLPRATEMTRADDVLLEGLNISAGNDEHILVVEDNAEMRRALTLQLAELGFHPIQAESGATALDLIQADVPVDLMLTDIVMPGGMDGRELANQARQMRPDLPIVFISGYPALSEDGIEVSWESLGIKVLAKPVSQMALGARINESLKTQAIASEV</sequence>
<gene>
    <name evidence="18" type="ORF">AIOL_000084</name>
</gene>
<keyword evidence="4 10" id="KW-0597">Phosphoprotein</keyword>
<dbReference type="InterPro" id="IPR035965">
    <property type="entry name" value="PAS-like_dom_sf"/>
</dbReference>
<dbReference type="PROSITE" id="PS50112">
    <property type="entry name" value="PAS"/>
    <property type="match status" value="1"/>
</dbReference>
<dbReference type="Pfam" id="PF02518">
    <property type="entry name" value="HATPase_c"/>
    <property type="match status" value="1"/>
</dbReference>
<proteinExistence type="predicted"/>
<feature type="domain" description="Histidine kinase" evidence="13">
    <location>
        <begin position="560"/>
        <end position="780"/>
    </location>
</feature>
<organism evidence="18 19">
    <name type="scientific">Candidatus Rhodobacter oscarellae</name>
    <dbReference type="NCBI Taxonomy" id="1675527"/>
    <lineage>
        <taxon>Bacteria</taxon>
        <taxon>Pseudomonadati</taxon>
        <taxon>Pseudomonadota</taxon>
        <taxon>Alphaproteobacteria</taxon>
        <taxon>Rhodobacterales</taxon>
        <taxon>Rhodobacter group</taxon>
        <taxon>Rhodobacter</taxon>
    </lineage>
</organism>
<evidence type="ECO:0000256" key="4">
    <source>
        <dbReference type="ARBA" id="ARBA00022553"/>
    </source>
</evidence>
<dbReference type="InterPro" id="IPR036890">
    <property type="entry name" value="HATPase_C_sf"/>
</dbReference>
<dbReference type="Pfam" id="PF00072">
    <property type="entry name" value="Response_reg"/>
    <property type="match status" value="1"/>
</dbReference>
<keyword evidence="6" id="KW-0547">Nucleotide-binding</keyword>
<evidence type="ECO:0000313" key="19">
    <source>
        <dbReference type="Proteomes" id="UP000037178"/>
    </source>
</evidence>
<dbReference type="Gene3D" id="6.10.340.10">
    <property type="match status" value="1"/>
</dbReference>
<feature type="domain" description="Response regulatory" evidence="14">
    <location>
        <begin position="802"/>
        <end position="920"/>
    </location>
</feature>
<reference evidence="18 19" key="1">
    <citation type="submission" date="2015-06" db="EMBL/GenBank/DDBJ databases">
        <title>Draft genome sequence of an Alphaproteobacteria species associated to the Mediterranean sponge Oscarella lobularis.</title>
        <authorList>
            <person name="Jourda C."/>
            <person name="Santini S."/>
            <person name="Claverie J.-M."/>
        </authorList>
    </citation>
    <scope>NUCLEOTIDE SEQUENCE [LARGE SCALE GENOMIC DNA]</scope>
    <source>
        <strain evidence="18">IGS</strain>
    </source>
</reference>
<keyword evidence="8" id="KW-0067">ATP-binding</keyword>
<dbReference type="PANTHER" id="PTHR43065">
    <property type="entry name" value="SENSOR HISTIDINE KINASE"/>
    <property type="match status" value="1"/>
</dbReference>
<dbReference type="PROSITE" id="PS50109">
    <property type="entry name" value="HIS_KIN"/>
    <property type="match status" value="1"/>
</dbReference>
<evidence type="ECO:0000256" key="7">
    <source>
        <dbReference type="ARBA" id="ARBA00022777"/>
    </source>
</evidence>
<dbReference type="GO" id="GO:0005524">
    <property type="term" value="F:ATP binding"/>
    <property type="evidence" value="ECO:0007669"/>
    <property type="project" value="UniProtKB-KW"/>
</dbReference>
<dbReference type="InterPro" id="IPR013656">
    <property type="entry name" value="PAS_4"/>
</dbReference>
<dbReference type="GO" id="GO:0016020">
    <property type="term" value="C:membrane"/>
    <property type="evidence" value="ECO:0007669"/>
    <property type="project" value="UniProtKB-SubCell"/>
</dbReference>
<dbReference type="InterPro" id="IPR007891">
    <property type="entry name" value="CHASE3"/>
</dbReference>
<dbReference type="InterPro" id="IPR005467">
    <property type="entry name" value="His_kinase_dom"/>
</dbReference>
<dbReference type="STRING" id="1675527.AIOL_000084"/>
<dbReference type="Pfam" id="PF05227">
    <property type="entry name" value="CHASE3"/>
    <property type="match status" value="1"/>
</dbReference>
<dbReference type="InterPro" id="IPR011006">
    <property type="entry name" value="CheY-like_superfamily"/>
</dbReference>
<feature type="modified residue" description="4-aspartylphosphate" evidence="10">
    <location>
        <position position="852"/>
    </location>
</feature>
<dbReference type="SMART" id="SM00091">
    <property type="entry name" value="PAS"/>
    <property type="match status" value="2"/>
</dbReference>
<dbReference type="PANTHER" id="PTHR43065:SF46">
    <property type="entry name" value="C4-DICARBOXYLATE TRANSPORT SENSOR PROTEIN DCTB"/>
    <property type="match status" value="1"/>
</dbReference>
<evidence type="ECO:0000256" key="3">
    <source>
        <dbReference type="ARBA" id="ARBA00012438"/>
    </source>
</evidence>
<evidence type="ECO:0000313" key="18">
    <source>
        <dbReference type="EMBL" id="KMW59935.1"/>
    </source>
</evidence>
<dbReference type="InterPro" id="IPR003660">
    <property type="entry name" value="HAMP_dom"/>
</dbReference>
<evidence type="ECO:0000256" key="10">
    <source>
        <dbReference type="PROSITE-ProRule" id="PRU00169"/>
    </source>
</evidence>
<dbReference type="PRINTS" id="PR00344">
    <property type="entry name" value="BCTRLSENSOR"/>
</dbReference>